<keyword evidence="1" id="KW-0472">Membrane</keyword>
<proteinExistence type="predicted"/>
<keyword evidence="3" id="KW-1185">Reference proteome</keyword>
<sequence length="118" mass="13374">MNKRQLTKFAIYAIAVLCAALINQFIINYVKKHVNVEGYLLVLIDMLIVILIFAPAFALVSKYTKKLSKVYLKTSKKVSSSKNGNLLGFIVAIIILFILFAYIRHNINVIQDLKTMIP</sequence>
<dbReference type="EMBL" id="JBHULE010000002">
    <property type="protein sequence ID" value="MFD2561297.1"/>
    <property type="molecule type" value="Genomic_DNA"/>
</dbReference>
<dbReference type="RefSeq" id="WP_378288887.1">
    <property type="nucleotide sequence ID" value="NZ_JBHULE010000002.1"/>
</dbReference>
<evidence type="ECO:0000256" key="1">
    <source>
        <dbReference type="SAM" id="Phobius"/>
    </source>
</evidence>
<dbReference type="Proteomes" id="UP001597319">
    <property type="component" value="Unassembled WGS sequence"/>
</dbReference>
<feature type="transmembrane region" description="Helical" evidence="1">
    <location>
        <begin position="39"/>
        <end position="63"/>
    </location>
</feature>
<feature type="transmembrane region" description="Helical" evidence="1">
    <location>
        <begin position="9"/>
        <end position="27"/>
    </location>
</feature>
<comment type="caution">
    <text evidence="2">The sequence shown here is derived from an EMBL/GenBank/DDBJ whole genome shotgun (WGS) entry which is preliminary data.</text>
</comment>
<gene>
    <name evidence="2" type="ORF">ACFSR1_01370</name>
</gene>
<name>A0ABW5L8S4_9FLAO</name>
<keyword evidence="1" id="KW-1133">Transmembrane helix</keyword>
<feature type="transmembrane region" description="Helical" evidence="1">
    <location>
        <begin position="84"/>
        <end position="103"/>
    </location>
</feature>
<keyword evidence="1" id="KW-0812">Transmembrane</keyword>
<accession>A0ABW5L8S4</accession>
<organism evidence="2 3">
    <name type="scientific">Aquimarina rubra</name>
    <dbReference type="NCBI Taxonomy" id="1920033"/>
    <lineage>
        <taxon>Bacteria</taxon>
        <taxon>Pseudomonadati</taxon>
        <taxon>Bacteroidota</taxon>
        <taxon>Flavobacteriia</taxon>
        <taxon>Flavobacteriales</taxon>
        <taxon>Flavobacteriaceae</taxon>
        <taxon>Aquimarina</taxon>
    </lineage>
</organism>
<evidence type="ECO:0000313" key="3">
    <source>
        <dbReference type="Proteomes" id="UP001597319"/>
    </source>
</evidence>
<protein>
    <submittedName>
        <fullName evidence="2">Uncharacterized protein</fullName>
    </submittedName>
</protein>
<reference evidence="3" key="1">
    <citation type="journal article" date="2019" name="Int. J. Syst. Evol. Microbiol.">
        <title>The Global Catalogue of Microorganisms (GCM) 10K type strain sequencing project: providing services to taxonomists for standard genome sequencing and annotation.</title>
        <authorList>
            <consortium name="The Broad Institute Genomics Platform"/>
            <consortium name="The Broad Institute Genome Sequencing Center for Infectious Disease"/>
            <person name="Wu L."/>
            <person name="Ma J."/>
        </authorList>
    </citation>
    <scope>NUCLEOTIDE SEQUENCE [LARGE SCALE GENOMIC DNA]</scope>
    <source>
        <strain evidence="3">KCTC 52274</strain>
    </source>
</reference>
<evidence type="ECO:0000313" key="2">
    <source>
        <dbReference type="EMBL" id="MFD2561297.1"/>
    </source>
</evidence>